<feature type="region of interest" description="Disordered" evidence="1">
    <location>
        <begin position="348"/>
        <end position="402"/>
    </location>
</feature>
<comment type="caution">
    <text evidence="2">The sequence shown here is derived from an EMBL/GenBank/DDBJ whole genome shotgun (WGS) entry which is preliminary data.</text>
</comment>
<proteinExistence type="predicted"/>
<evidence type="ECO:0000313" key="2">
    <source>
        <dbReference type="EMBL" id="KAK4215101.1"/>
    </source>
</evidence>
<sequence length="402" mass="44565">MTNLFTRTVDRFKKILQQYCQEERWYEADNNKRPRPDHLVEKDLAELNKEKDPRKLQAKCFRIATNLVRAVQMMTGQASAESTERQLRYISDNKLPTDAGYIRLIILAPIFLGQQRTRTKGKEYEQEAEDLKGKLQKMEKSGIPKGEAGEWQKRLHALAGRMLLKGGDWNGIPIQSVASVMESNPHAEEFSWLPTLQDVQEIRPNEIYDASYNPRLAKTLAFIHSCVKSTKSERPAQGAAPIAGGGIQFPRQAAGGEQFQPQTAGMPFPAPSYGQFSGSSLVATQPGPYIQQYGQPVLETPAMGQGTGIQTTNYGQVSYTNWSSPAPAGQSYTDFQSANYGQQYSGQQYNAQQGQTSQAYGTQSYNPQGTLGYGTPTYGTPGSGTQGRGTQDYNPRGGQRRH</sequence>
<reference evidence="2" key="2">
    <citation type="submission" date="2023-05" db="EMBL/GenBank/DDBJ databases">
        <authorList>
            <consortium name="Lawrence Berkeley National Laboratory"/>
            <person name="Steindorff A."/>
            <person name="Hensen N."/>
            <person name="Bonometti L."/>
            <person name="Westerberg I."/>
            <person name="Brannstrom I.O."/>
            <person name="Guillou S."/>
            <person name="Cros-Aarteil S."/>
            <person name="Calhoun S."/>
            <person name="Haridas S."/>
            <person name="Kuo A."/>
            <person name="Mondo S."/>
            <person name="Pangilinan J."/>
            <person name="Riley R."/>
            <person name="Labutti K."/>
            <person name="Andreopoulos B."/>
            <person name="Lipzen A."/>
            <person name="Chen C."/>
            <person name="Yanf M."/>
            <person name="Daum C."/>
            <person name="Ng V."/>
            <person name="Clum A."/>
            <person name="Ohm R."/>
            <person name="Martin F."/>
            <person name="Silar P."/>
            <person name="Natvig D."/>
            <person name="Lalanne C."/>
            <person name="Gautier V."/>
            <person name="Ament-Velasquez S.L."/>
            <person name="Kruys A."/>
            <person name="Hutchinson M.I."/>
            <person name="Powell A.J."/>
            <person name="Barry K."/>
            <person name="Miller A.N."/>
            <person name="Grigoriev I.V."/>
            <person name="Debuchy R."/>
            <person name="Gladieux P."/>
            <person name="Thoren M.H."/>
            <person name="Johannesson H."/>
        </authorList>
    </citation>
    <scope>NUCLEOTIDE SEQUENCE</scope>
    <source>
        <strain evidence="2">PSN293</strain>
    </source>
</reference>
<feature type="compositionally biased region" description="Low complexity" evidence="1">
    <location>
        <begin position="348"/>
        <end position="359"/>
    </location>
</feature>
<dbReference type="EMBL" id="MU858084">
    <property type="protein sequence ID" value="KAK4215101.1"/>
    <property type="molecule type" value="Genomic_DNA"/>
</dbReference>
<organism evidence="2 3">
    <name type="scientific">Rhypophila decipiens</name>
    <dbReference type="NCBI Taxonomy" id="261697"/>
    <lineage>
        <taxon>Eukaryota</taxon>
        <taxon>Fungi</taxon>
        <taxon>Dikarya</taxon>
        <taxon>Ascomycota</taxon>
        <taxon>Pezizomycotina</taxon>
        <taxon>Sordariomycetes</taxon>
        <taxon>Sordariomycetidae</taxon>
        <taxon>Sordariales</taxon>
        <taxon>Naviculisporaceae</taxon>
        <taxon>Rhypophila</taxon>
    </lineage>
</organism>
<accession>A0AAN6YBS7</accession>
<dbReference type="Proteomes" id="UP001301769">
    <property type="component" value="Unassembled WGS sequence"/>
</dbReference>
<dbReference type="AlphaFoldDB" id="A0AAN6YBS7"/>
<feature type="compositionally biased region" description="Low complexity" evidence="1">
    <location>
        <begin position="368"/>
        <end position="380"/>
    </location>
</feature>
<evidence type="ECO:0000313" key="3">
    <source>
        <dbReference type="Proteomes" id="UP001301769"/>
    </source>
</evidence>
<gene>
    <name evidence="2" type="ORF">QBC37DRAFT_399031</name>
</gene>
<evidence type="ECO:0000256" key="1">
    <source>
        <dbReference type="SAM" id="MobiDB-lite"/>
    </source>
</evidence>
<name>A0AAN6YBS7_9PEZI</name>
<keyword evidence="3" id="KW-1185">Reference proteome</keyword>
<protein>
    <submittedName>
        <fullName evidence="2">Uncharacterized protein</fullName>
    </submittedName>
</protein>
<reference evidence="2" key="1">
    <citation type="journal article" date="2023" name="Mol. Phylogenet. Evol.">
        <title>Genome-scale phylogeny and comparative genomics of the fungal order Sordariales.</title>
        <authorList>
            <person name="Hensen N."/>
            <person name="Bonometti L."/>
            <person name="Westerberg I."/>
            <person name="Brannstrom I.O."/>
            <person name="Guillou S."/>
            <person name="Cros-Aarteil S."/>
            <person name="Calhoun S."/>
            <person name="Haridas S."/>
            <person name="Kuo A."/>
            <person name="Mondo S."/>
            <person name="Pangilinan J."/>
            <person name="Riley R."/>
            <person name="LaButti K."/>
            <person name="Andreopoulos B."/>
            <person name="Lipzen A."/>
            <person name="Chen C."/>
            <person name="Yan M."/>
            <person name="Daum C."/>
            <person name="Ng V."/>
            <person name="Clum A."/>
            <person name="Steindorff A."/>
            <person name="Ohm R.A."/>
            <person name="Martin F."/>
            <person name="Silar P."/>
            <person name="Natvig D.O."/>
            <person name="Lalanne C."/>
            <person name="Gautier V."/>
            <person name="Ament-Velasquez S.L."/>
            <person name="Kruys A."/>
            <person name="Hutchinson M.I."/>
            <person name="Powell A.J."/>
            <person name="Barry K."/>
            <person name="Miller A.N."/>
            <person name="Grigoriev I.V."/>
            <person name="Debuchy R."/>
            <person name="Gladieux P."/>
            <person name="Hiltunen Thoren M."/>
            <person name="Johannesson H."/>
        </authorList>
    </citation>
    <scope>NUCLEOTIDE SEQUENCE</scope>
    <source>
        <strain evidence="2">PSN293</strain>
    </source>
</reference>